<dbReference type="PANTHER" id="PTHR33591">
    <property type="entry name" value="BETA-CAROTENE ISOMERASE D27"/>
    <property type="match status" value="1"/>
</dbReference>
<dbReference type="AlphaFoldDB" id="A0A9W7E0E2"/>
<dbReference type="Proteomes" id="UP001165122">
    <property type="component" value="Unassembled WGS sequence"/>
</dbReference>
<dbReference type="EMBL" id="BRXW01000527">
    <property type="protein sequence ID" value="GMH63364.1"/>
    <property type="molecule type" value="Genomic_DNA"/>
</dbReference>
<name>A0A9W7E0E2_9STRA</name>
<dbReference type="GO" id="GO:0005506">
    <property type="term" value="F:iron ion binding"/>
    <property type="evidence" value="ECO:0007669"/>
    <property type="project" value="InterPro"/>
</dbReference>
<dbReference type="InterPro" id="IPR025114">
    <property type="entry name" value="D27-like_C"/>
</dbReference>
<dbReference type="InterPro" id="IPR038938">
    <property type="entry name" value="D27-like"/>
</dbReference>
<organism evidence="3 4">
    <name type="scientific">Triparma laevis f. longispina</name>
    <dbReference type="NCBI Taxonomy" id="1714387"/>
    <lineage>
        <taxon>Eukaryota</taxon>
        <taxon>Sar</taxon>
        <taxon>Stramenopiles</taxon>
        <taxon>Ochrophyta</taxon>
        <taxon>Bolidophyceae</taxon>
        <taxon>Parmales</taxon>
        <taxon>Triparmaceae</taxon>
        <taxon>Triparma</taxon>
    </lineage>
</organism>
<keyword evidence="4" id="KW-1185">Reference proteome</keyword>
<dbReference type="OrthoDB" id="416096at2759"/>
<evidence type="ECO:0000259" key="2">
    <source>
        <dbReference type="Pfam" id="PF13225"/>
    </source>
</evidence>
<evidence type="ECO:0000313" key="3">
    <source>
        <dbReference type="EMBL" id="GMH63364.1"/>
    </source>
</evidence>
<comment type="caution">
    <text evidence="3">The sequence shown here is derived from an EMBL/GenBank/DDBJ whole genome shotgun (WGS) entry which is preliminary data.</text>
</comment>
<protein>
    <recommendedName>
        <fullName evidence="2">Beta-carotene isomerase D27-like C-terminal domain-containing protein</fullName>
    </recommendedName>
</protein>
<feature type="signal peptide" evidence="1">
    <location>
        <begin position="1"/>
        <end position="20"/>
    </location>
</feature>
<dbReference type="Pfam" id="PF13225">
    <property type="entry name" value="D27-like_C"/>
    <property type="match status" value="1"/>
</dbReference>
<dbReference type="PANTHER" id="PTHR33591:SF2">
    <property type="entry name" value="BETA-CAROTENE ISOMERASE D27"/>
    <property type="match status" value="1"/>
</dbReference>
<gene>
    <name evidence="3" type="ORF">TrLO_g6141</name>
</gene>
<accession>A0A9W7E0E2</accession>
<feature type="chain" id="PRO_5040725967" description="Beta-carotene isomerase D27-like C-terminal domain-containing protein" evidence="1">
    <location>
        <begin position="21"/>
        <end position="262"/>
    </location>
</feature>
<feature type="domain" description="Beta-carotene isomerase D27-like C-terminal" evidence="2">
    <location>
        <begin position="150"/>
        <end position="233"/>
    </location>
</feature>
<evidence type="ECO:0000313" key="4">
    <source>
        <dbReference type="Proteomes" id="UP001165122"/>
    </source>
</evidence>
<keyword evidence="1" id="KW-0732">Signal</keyword>
<evidence type="ECO:0000256" key="1">
    <source>
        <dbReference type="SAM" id="SignalP"/>
    </source>
</evidence>
<reference evidence="4" key="1">
    <citation type="journal article" date="2023" name="Commun. Biol.">
        <title>Genome analysis of Parmales, the sister group of diatoms, reveals the evolutionary specialization of diatoms from phago-mixotrophs to photoautotrophs.</title>
        <authorList>
            <person name="Ban H."/>
            <person name="Sato S."/>
            <person name="Yoshikawa S."/>
            <person name="Yamada K."/>
            <person name="Nakamura Y."/>
            <person name="Ichinomiya M."/>
            <person name="Sato N."/>
            <person name="Blanc-Mathieu R."/>
            <person name="Endo H."/>
            <person name="Kuwata A."/>
            <person name="Ogata H."/>
        </authorList>
    </citation>
    <scope>NUCLEOTIDE SEQUENCE [LARGE SCALE GENOMIC DNA]</scope>
    <source>
        <strain evidence="4">NIES 3700</strain>
    </source>
</reference>
<proteinExistence type="predicted"/>
<sequence length="262" mass="29459">MRSLLNLVLCLAFTSQLVLSLHAIIPGTKLIDTDSWSSTDSGPLGLRADNFFLKTFRTQLATSLLKSDSEFQPGYDGMIDMIRLVHSSSSSKSDVVLKSRTALQSLFPNFPPAMNEEVGLLFWFKILFARPLPVFSSKLNTWVTWWASQWLMGHSTIEDLDDAEVGDGQNQLLLVKRCRYLEASSCASVCVNTCKLPTQAFFNEDMGVPMRMIPDYETYACRFEFGKKPTKEDEEVSKNVACFVECPSKGEDRKRLSSSCMN</sequence>